<dbReference type="AlphaFoldDB" id="A0A2U3P8X9"/>
<gene>
    <name evidence="2" type="ORF">MNAB215_2331</name>
</gene>
<feature type="region of interest" description="Disordered" evidence="1">
    <location>
        <begin position="1"/>
        <end position="79"/>
    </location>
</feature>
<accession>A0A2U3P8X9</accession>
<evidence type="ECO:0000313" key="2">
    <source>
        <dbReference type="EMBL" id="SPM40135.1"/>
    </source>
</evidence>
<dbReference type="Proteomes" id="UP000240424">
    <property type="component" value="Unassembled WGS sequence"/>
</dbReference>
<sequence>MPKPLRPKKFQPNNADDMPDDQPAVPDVDRLARSMLLLHGDHHDHDEAPARNGGSGSWSKSRDFSNDPQRAAAVAEASRADRERYLTAGLLPVDCRFCHVSVTVKRLGPGHTAVQWNTEAWQRCAHFTAVREAGGDTARVKSCPRLSDSIEHAVAEGYLNEQPDEWDR</sequence>
<evidence type="ECO:0000313" key="3">
    <source>
        <dbReference type="Proteomes" id="UP000240424"/>
    </source>
</evidence>
<organism evidence="2 3">
    <name type="scientific">Mycobacterium numidiamassiliense</name>
    <dbReference type="NCBI Taxonomy" id="1841861"/>
    <lineage>
        <taxon>Bacteria</taxon>
        <taxon>Bacillati</taxon>
        <taxon>Actinomycetota</taxon>
        <taxon>Actinomycetes</taxon>
        <taxon>Mycobacteriales</taxon>
        <taxon>Mycobacteriaceae</taxon>
        <taxon>Mycobacterium</taxon>
    </lineage>
</organism>
<feature type="compositionally biased region" description="Basic and acidic residues" evidence="1">
    <location>
        <begin position="39"/>
        <end position="49"/>
    </location>
</feature>
<proteinExistence type="predicted"/>
<dbReference type="EMBL" id="FUEZ01000004">
    <property type="protein sequence ID" value="SPM40135.1"/>
    <property type="molecule type" value="Genomic_DNA"/>
</dbReference>
<evidence type="ECO:0000256" key="1">
    <source>
        <dbReference type="SAM" id="MobiDB-lite"/>
    </source>
</evidence>
<protein>
    <submittedName>
        <fullName evidence="2">Uncharacterized protein</fullName>
    </submittedName>
</protein>
<dbReference type="STRING" id="1841861.GCA_900157365_00648"/>
<name>A0A2U3P8X9_9MYCO</name>
<reference evidence="2 3" key="1">
    <citation type="submission" date="2017-01" db="EMBL/GenBank/DDBJ databases">
        <authorList>
            <consortium name="Urmite Genomes"/>
        </authorList>
    </citation>
    <scope>NUCLEOTIDE SEQUENCE [LARGE SCALE GENOMIC DNA]</scope>
    <source>
        <strain evidence="2 3">AB215</strain>
    </source>
</reference>
<keyword evidence="3" id="KW-1185">Reference proteome</keyword>